<dbReference type="EMBL" id="LSLI01000026">
    <property type="protein sequence ID" value="KXS32553.1"/>
    <property type="molecule type" value="Genomic_DNA"/>
</dbReference>
<comment type="caution">
    <text evidence="1">The sequence shown here is derived from an EMBL/GenBank/DDBJ whole genome shotgun (WGS) entry which is preliminary data.</text>
</comment>
<reference evidence="1 2" key="2">
    <citation type="submission" date="2016-03" db="EMBL/GenBank/DDBJ databases">
        <title>New uncultured bacterium of the family Gallionellaceae from acid mine drainage: description and reconstruction of genome based on metagenomic analysis of microbial community.</title>
        <authorList>
            <person name="Kadnikov V."/>
            <person name="Ivasenko D."/>
            <person name="Beletsky A."/>
            <person name="Mardanov A."/>
            <person name="Danilova E."/>
            <person name="Pimenov N."/>
            <person name="Karnachuk O."/>
            <person name="Ravin N."/>
        </authorList>
    </citation>
    <scope>NUCLEOTIDE SEQUENCE [LARGE SCALE GENOMIC DNA]</scope>
    <source>
        <strain evidence="1">ShG14-8</strain>
    </source>
</reference>
<dbReference type="AlphaFoldDB" id="A0A139BUH9"/>
<dbReference type="CDD" id="cd04659">
    <property type="entry name" value="Piwi_piwi-like_ProArk"/>
    <property type="match status" value="1"/>
</dbReference>
<accession>A0A139BUH9</accession>
<dbReference type="Gene3D" id="3.40.50.2300">
    <property type="match status" value="1"/>
</dbReference>
<dbReference type="InterPro" id="IPR036397">
    <property type="entry name" value="RNaseH_sf"/>
</dbReference>
<organism evidence="1 2">
    <name type="scientific">Candidatus Gallionella acididurans</name>
    <dbReference type="NCBI Taxonomy" id="1796491"/>
    <lineage>
        <taxon>Bacteria</taxon>
        <taxon>Pseudomonadati</taxon>
        <taxon>Pseudomonadota</taxon>
        <taxon>Betaproteobacteria</taxon>
        <taxon>Nitrosomonadales</taxon>
        <taxon>Gallionellaceae</taxon>
        <taxon>Gallionella</taxon>
    </lineage>
</organism>
<name>A0A139BUH9_9PROT</name>
<dbReference type="Gene3D" id="3.30.420.10">
    <property type="entry name" value="Ribonuclease H-like superfamily/Ribonuclease H"/>
    <property type="match status" value="1"/>
</dbReference>
<gene>
    <name evidence="1" type="ORF">AWT59_1322</name>
</gene>
<proteinExistence type="predicted"/>
<dbReference type="Proteomes" id="UP000070578">
    <property type="component" value="Unassembled WGS sequence"/>
</dbReference>
<dbReference type="SUPFAM" id="SSF52467">
    <property type="entry name" value="DHS-like NAD/FAD-binding domain"/>
    <property type="match status" value="1"/>
</dbReference>
<dbReference type="Pfam" id="PF13289">
    <property type="entry name" value="SIR2_2"/>
    <property type="match status" value="1"/>
</dbReference>
<evidence type="ECO:0000313" key="2">
    <source>
        <dbReference type="Proteomes" id="UP000070578"/>
    </source>
</evidence>
<sequence length="974" mass="109152">MGELSLPGTRLLIQRWLDQRGRYPAANTPDEYSFYAKECYPTGQDRRSFFQSYVAQAKPHTGYRLIPLLAKAGLIRTVWTTNFDGLVGRACSSSDFVCIEVGIDTAHRATRQHSNGELRVISMHGDYRYDELKNTTEELQQQEASLHTEFIHELKDYDLVVVGYSGRDTSLMAVLQQAYTETNPSRLYWCGFREDVSEPVEAFLSKSIGVGREVFFVPTEGFDDIAARLALRLLEGDALTKTKEVLSVSNEQVKMAFSIPPLPVTSLVKSNAYPLSCPRQALKLDLLVPQDVNRRDWFDERMATSDGVIVNFDTGALALSSSQQIHQSFGKALRANPVAVALSEDDIAKDKRIQSLFRRSLVLSVAKKIQADTDGGRRIWDTNFYDERTLNGTRYRLHKALSCRLISLEGKPHVVLTPEVVVKLPNNQLADKDVSKELRNAVYGYQHNNVFDSDLKYWTSRITNIDISAHGGGSFRIAHVPVYAGLAQKGRKPLPSAIQQYAKQSGLLVQDASLIFSTFNGKAEVRNANPLKGLVENRPWDFQLTSSGLSPAIDIAVISPPVDSPKLKRFFGQIQERSLPTNSEKDYLQDFPGFSAAFGLPLTYPNPGEATWIGLDDALTGSTLAAAMQLAQRICRALDVIRGLRSNAVVVIFVPTRWTPYKTIDTGTEKFDLHDYVKAYAARQGQGTQFIREETLINSQPCRTRWWLSLALYAKALRTPWRLDCLDDETAFVGIGYSIDTVAARGNHVLLGCSHIYSARGEGLQFRLGRIENPIIRGRNPFMSEDDARRTGETIRQLFYDAKMRLPKRVVVHKRTPFTEDEQRGLMQGLEGVTNVELIEVNVEESLRYLASKLVGEKLEIDKFPIPRGAVIVQNSNTALLWVHGSAPSAQNPNFKYYQGKRRIPAPLLIRRYRGQSDVVQVASEILGLSKMNWNTFDYYSRLPATLDSASAIAKVGTYLSGFGSAPYDYRLLI</sequence>
<dbReference type="InterPro" id="IPR029035">
    <property type="entry name" value="DHS-like_NAD/FAD-binding_dom"/>
</dbReference>
<dbReference type="PATRIC" id="fig|1796491.3.peg.1447"/>
<evidence type="ECO:0000313" key="1">
    <source>
        <dbReference type="EMBL" id="KXS32553.1"/>
    </source>
</evidence>
<protein>
    <submittedName>
        <fullName evidence="1">Uncharacterized protein</fullName>
    </submittedName>
</protein>
<reference evidence="1 2" key="1">
    <citation type="submission" date="2016-02" db="EMBL/GenBank/DDBJ databases">
        <authorList>
            <person name="Wen L."/>
            <person name="He K."/>
            <person name="Yang H."/>
        </authorList>
    </citation>
    <scope>NUCLEOTIDE SEQUENCE [LARGE SCALE GENOMIC DNA]</scope>
    <source>
        <strain evidence="1">ShG14-8</strain>
    </source>
</reference>
<dbReference type="InterPro" id="IPR012337">
    <property type="entry name" value="RNaseH-like_sf"/>
</dbReference>
<dbReference type="GO" id="GO:0003676">
    <property type="term" value="F:nucleic acid binding"/>
    <property type="evidence" value="ECO:0007669"/>
    <property type="project" value="InterPro"/>
</dbReference>
<dbReference type="SUPFAM" id="SSF53098">
    <property type="entry name" value="Ribonuclease H-like"/>
    <property type="match status" value="1"/>
</dbReference>
<dbReference type="Gene3D" id="3.40.50.1220">
    <property type="entry name" value="TPP-binding domain"/>
    <property type="match status" value="1"/>
</dbReference>